<dbReference type="Pfam" id="PF08392">
    <property type="entry name" value="FAE1_CUT1_RppA"/>
    <property type="match status" value="1"/>
</dbReference>
<feature type="domain" description="FAE" evidence="6">
    <location>
        <begin position="90"/>
        <end position="298"/>
    </location>
</feature>
<dbReference type="PIRSF" id="PIRSF036417">
    <property type="entry name" value="3-ktacl-CoA_syn"/>
    <property type="match status" value="1"/>
</dbReference>
<keyword evidence="5" id="KW-0812">Transmembrane</keyword>
<dbReference type="HOGENOM" id="CLU_013238_2_1_1"/>
<comment type="pathway">
    <text evidence="4">Lipid metabolism; fatty acid biosynthesis.</text>
</comment>
<dbReference type="GO" id="GO:0006633">
    <property type="term" value="P:fatty acid biosynthetic process"/>
    <property type="evidence" value="ECO:0007669"/>
    <property type="project" value="UniProtKB-UniPathway"/>
</dbReference>
<dbReference type="AlphaFoldDB" id="A0A0D3HNJ6"/>
<feature type="domain" description="Beta-ketoacyl-[acyl-carrier-protein] synthase III C-terminal" evidence="7">
    <location>
        <begin position="336"/>
        <end position="387"/>
    </location>
</feature>
<keyword evidence="3 4" id="KW-0012">Acyltransferase</keyword>
<evidence type="ECO:0000256" key="2">
    <source>
        <dbReference type="ARBA" id="ARBA00022679"/>
    </source>
</evidence>
<organism evidence="8">
    <name type="scientific">Oryza barthii</name>
    <dbReference type="NCBI Taxonomy" id="65489"/>
    <lineage>
        <taxon>Eukaryota</taxon>
        <taxon>Viridiplantae</taxon>
        <taxon>Streptophyta</taxon>
        <taxon>Embryophyta</taxon>
        <taxon>Tracheophyta</taxon>
        <taxon>Spermatophyta</taxon>
        <taxon>Magnoliopsida</taxon>
        <taxon>Liliopsida</taxon>
        <taxon>Poales</taxon>
        <taxon>Poaceae</taxon>
        <taxon>BOP clade</taxon>
        <taxon>Oryzoideae</taxon>
        <taxon>Oryzeae</taxon>
        <taxon>Oryzinae</taxon>
        <taxon>Oryza</taxon>
    </lineage>
</organism>
<evidence type="ECO:0000259" key="7">
    <source>
        <dbReference type="Pfam" id="PF08541"/>
    </source>
</evidence>
<dbReference type="EnsemblPlants" id="OBART11G18520.1">
    <property type="protein sequence ID" value="OBART11G18520.1"/>
    <property type="gene ID" value="OBART11G18520"/>
</dbReference>
<feature type="transmembrane region" description="Helical" evidence="5">
    <location>
        <begin position="33"/>
        <end position="53"/>
    </location>
</feature>
<dbReference type="GO" id="GO:0016020">
    <property type="term" value="C:membrane"/>
    <property type="evidence" value="ECO:0007669"/>
    <property type="project" value="InterPro"/>
</dbReference>
<dbReference type="InterPro" id="IPR016039">
    <property type="entry name" value="Thiolase-like"/>
</dbReference>
<evidence type="ECO:0000256" key="4">
    <source>
        <dbReference type="PIRNR" id="PIRNR036417"/>
    </source>
</evidence>
<dbReference type="InterPro" id="IPR013747">
    <property type="entry name" value="ACP_syn_III_C"/>
</dbReference>
<dbReference type="SUPFAM" id="SSF53901">
    <property type="entry name" value="Thiolase-like"/>
    <property type="match status" value="2"/>
</dbReference>
<name>A0A0D3HNJ6_9ORYZ</name>
<evidence type="ECO:0000313" key="9">
    <source>
        <dbReference type="Proteomes" id="UP000026960"/>
    </source>
</evidence>
<dbReference type="CDD" id="cd00831">
    <property type="entry name" value="CHS_like"/>
    <property type="match status" value="1"/>
</dbReference>
<proteinExistence type="inferred from homology"/>
<evidence type="ECO:0000256" key="3">
    <source>
        <dbReference type="ARBA" id="ARBA00023315"/>
    </source>
</evidence>
<protein>
    <recommendedName>
        <fullName evidence="4">3-ketoacyl-CoA synthase</fullName>
        <ecNumber evidence="4">2.3.1.-</ecNumber>
    </recommendedName>
</protein>
<dbReference type="EC" id="2.3.1.-" evidence="4"/>
<keyword evidence="2 4" id="KW-0808">Transferase</keyword>
<dbReference type="PANTHER" id="PTHR31561">
    <property type="entry name" value="3-KETOACYL-COA SYNTHASE"/>
    <property type="match status" value="1"/>
</dbReference>
<dbReference type="GO" id="GO:0016747">
    <property type="term" value="F:acyltransferase activity, transferring groups other than amino-acyl groups"/>
    <property type="evidence" value="ECO:0007669"/>
    <property type="project" value="InterPro"/>
</dbReference>
<keyword evidence="5" id="KW-0472">Membrane</keyword>
<dbReference type="Gene3D" id="3.40.47.10">
    <property type="match status" value="2"/>
</dbReference>
<keyword evidence="5" id="KW-1133">Transmembrane helix</keyword>
<dbReference type="STRING" id="65489.A0A0D3HNJ6"/>
<keyword evidence="9" id="KW-1185">Reference proteome</keyword>
<dbReference type="Gramene" id="OBART11G18520.1">
    <property type="protein sequence ID" value="OBART11G18520.1"/>
    <property type="gene ID" value="OBART11G18520"/>
</dbReference>
<reference evidence="8" key="1">
    <citation type="journal article" date="2009" name="Rice">
        <title>De Novo Next Generation Sequencing of Plant Genomes.</title>
        <authorList>
            <person name="Rounsley S."/>
            <person name="Marri P.R."/>
            <person name="Yu Y."/>
            <person name="He R."/>
            <person name="Sisneros N."/>
            <person name="Goicoechea J.L."/>
            <person name="Lee S.J."/>
            <person name="Angelova A."/>
            <person name="Kudrna D."/>
            <person name="Luo M."/>
            <person name="Affourtit J."/>
            <person name="Desany B."/>
            <person name="Knight J."/>
            <person name="Niazi F."/>
            <person name="Egholm M."/>
            <person name="Wing R.A."/>
        </authorList>
    </citation>
    <scope>NUCLEOTIDE SEQUENCE [LARGE SCALE GENOMIC DNA]</scope>
    <source>
        <strain evidence="8">cv. IRGC 105608</strain>
    </source>
</reference>
<evidence type="ECO:0000313" key="8">
    <source>
        <dbReference type="EnsemblPlants" id="OBART11G18520.1"/>
    </source>
</evidence>
<dbReference type="PaxDb" id="65489-OBART11G18520.1"/>
<feature type="transmembrane region" description="Helical" evidence="5">
    <location>
        <begin position="73"/>
        <end position="92"/>
    </location>
</feature>
<dbReference type="UniPathway" id="UPA00094"/>
<dbReference type="Proteomes" id="UP000026960">
    <property type="component" value="Chromosome 11"/>
</dbReference>
<accession>A0A0D3HNJ6</accession>
<evidence type="ECO:0000256" key="5">
    <source>
        <dbReference type="SAM" id="Phobius"/>
    </source>
</evidence>
<evidence type="ECO:0000256" key="1">
    <source>
        <dbReference type="ARBA" id="ARBA00005531"/>
    </source>
</evidence>
<dbReference type="eggNOG" id="ENOG502QPKZ">
    <property type="taxonomic scope" value="Eukaryota"/>
</dbReference>
<dbReference type="Pfam" id="PF08541">
    <property type="entry name" value="ACP_syn_III_C"/>
    <property type="match status" value="1"/>
</dbReference>
<dbReference type="InterPro" id="IPR012392">
    <property type="entry name" value="3-ktacl-CoA_syn"/>
</dbReference>
<comment type="similarity">
    <text evidence="1 4">Belongs to the thiolase-like superfamily. Chalcone/stilbene synthases family.</text>
</comment>
<sequence>MSATATQENAPAAAAAAAGPYRPGKMKLLYHHAISNAPYLMLAAAAAAVALRASRLAPADDLATARELLATNLPLAVALLAAAVVLATAYLMRRPRPVYLLDFACYKPGPEHVVTRETFMAQSAAAGAFTGDSLAFQRKILERSGLGQGTYFPAAVLNSPPNPCMAEARREAEQVMFGAIDAVLAKTGVRARDIGVVVVNCSLFNPTPSLSAMIVNHYKLRGNVATYNLGGMGCSAGLISIDLAKQLLQVHRNSYALVVSMENITLNWYWGNNRSMLVSNCLFRMGGAAILLSNRGGDRAYRCVFQEEDDAGGIGVALSKDLMANLGLGAWHMEPSRMTLYRWGNTSSSSLWYELAYAEAKGRVRRGQTAWQIAFGSGFKCNSAVWRALRTVEPDADERNPWAGEIDSFPVEVPKVEAVATATADAASS</sequence>
<dbReference type="InterPro" id="IPR013601">
    <property type="entry name" value="FAE1_typ3_polyketide_synth"/>
</dbReference>
<evidence type="ECO:0000259" key="6">
    <source>
        <dbReference type="Pfam" id="PF08392"/>
    </source>
</evidence>
<reference evidence="8" key="2">
    <citation type="submission" date="2015-03" db="UniProtKB">
        <authorList>
            <consortium name="EnsemblPlants"/>
        </authorList>
    </citation>
    <scope>IDENTIFICATION</scope>
</reference>